<dbReference type="PANTHER" id="PTHR31179:SF5">
    <property type="entry name" value="RAB GTPASE-BINDING EFFECTOR PROTEIN 1"/>
    <property type="match status" value="1"/>
</dbReference>
<evidence type="ECO:0000259" key="13">
    <source>
        <dbReference type="Pfam" id="PF03528"/>
    </source>
</evidence>
<feature type="coiled-coil region" evidence="11">
    <location>
        <begin position="278"/>
        <end position="489"/>
    </location>
</feature>
<keyword evidence="4" id="KW-0813">Transport</keyword>
<accession>A0ABN9LP72</accession>
<dbReference type="InterPro" id="IPR003914">
    <property type="entry name" value="Rabaptin"/>
</dbReference>
<evidence type="ECO:0000256" key="11">
    <source>
        <dbReference type="SAM" id="Coils"/>
    </source>
</evidence>
<comment type="caution">
    <text evidence="15">The sequence shown here is derived from an EMBL/GenBank/DDBJ whole genome shotgun (WGS) entry which is preliminary data.</text>
</comment>
<gene>
    <name evidence="15" type="ORF">RIMI_LOCUS11073601</name>
</gene>
<evidence type="ECO:0000256" key="2">
    <source>
        <dbReference type="ARBA" id="ARBA00004496"/>
    </source>
</evidence>
<evidence type="ECO:0000259" key="14">
    <source>
        <dbReference type="Pfam" id="PF09311"/>
    </source>
</evidence>
<dbReference type="InterPro" id="IPR015390">
    <property type="entry name" value="Rabaptin_Rab5-bd_dom"/>
</dbReference>
<feature type="coiled-coil region" evidence="11">
    <location>
        <begin position="619"/>
        <end position="667"/>
    </location>
</feature>
<dbReference type="PANTHER" id="PTHR31179">
    <property type="entry name" value="RAB GTPASE-BINDING EFFECTOR PROTEIN"/>
    <property type="match status" value="1"/>
</dbReference>
<evidence type="ECO:0000256" key="7">
    <source>
        <dbReference type="ARBA" id="ARBA00022583"/>
    </source>
</evidence>
<feature type="region of interest" description="Disordered" evidence="12">
    <location>
        <begin position="520"/>
        <end position="556"/>
    </location>
</feature>
<dbReference type="PRINTS" id="PR01432">
    <property type="entry name" value="RABAPTIN"/>
</dbReference>
<dbReference type="Pfam" id="PF09311">
    <property type="entry name" value="Rab5-bind"/>
    <property type="match status" value="1"/>
</dbReference>
<evidence type="ECO:0000256" key="5">
    <source>
        <dbReference type="ARBA" id="ARBA00022490"/>
    </source>
</evidence>
<comment type="subcellular location">
    <subcellularLocation>
        <location evidence="2">Cytoplasm</location>
    </subcellularLocation>
    <subcellularLocation>
        <location evidence="1">Early endosome</location>
    </subcellularLocation>
</comment>
<evidence type="ECO:0000313" key="15">
    <source>
        <dbReference type="EMBL" id="CAJ0945981.1"/>
    </source>
</evidence>
<feature type="domain" description="Rabaptin coiled-coil" evidence="13">
    <location>
        <begin position="285"/>
        <end position="490"/>
    </location>
</feature>
<name>A0ABN9LP72_9NEOB</name>
<evidence type="ECO:0000256" key="4">
    <source>
        <dbReference type="ARBA" id="ARBA00022448"/>
    </source>
</evidence>
<evidence type="ECO:0000256" key="1">
    <source>
        <dbReference type="ARBA" id="ARBA00004412"/>
    </source>
</evidence>
<reference evidence="15" key="1">
    <citation type="submission" date="2023-07" db="EMBL/GenBank/DDBJ databases">
        <authorList>
            <person name="Stuckert A."/>
        </authorList>
    </citation>
    <scope>NUCLEOTIDE SEQUENCE</scope>
</reference>
<comment type="similarity">
    <text evidence="3">Belongs to the rabaptin family.</text>
</comment>
<dbReference type="Proteomes" id="UP001176940">
    <property type="component" value="Unassembled WGS sequence"/>
</dbReference>
<dbReference type="Gene3D" id="1.20.5.340">
    <property type="match status" value="1"/>
</dbReference>
<dbReference type="InterPro" id="IPR018514">
    <property type="entry name" value="Rabaptin_CC"/>
</dbReference>
<evidence type="ECO:0000256" key="10">
    <source>
        <dbReference type="ARBA" id="ARBA00023054"/>
    </source>
</evidence>
<proteinExistence type="inferred from homology"/>
<keyword evidence="7" id="KW-0254">Endocytosis</keyword>
<evidence type="ECO:0000256" key="9">
    <source>
        <dbReference type="ARBA" id="ARBA00022927"/>
    </source>
</evidence>
<dbReference type="Pfam" id="PF03528">
    <property type="entry name" value="Rabaptin"/>
    <property type="match status" value="2"/>
</dbReference>
<keyword evidence="10 11" id="KW-0175">Coiled coil</keyword>
<feature type="region of interest" description="Disordered" evidence="12">
    <location>
        <begin position="1068"/>
        <end position="1088"/>
    </location>
</feature>
<evidence type="ECO:0000256" key="6">
    <source>
        <dbReference type="ARBA" id="ARBA00022553"/>
    </source>
</evidence>
<keyword evidence="8" id="KW-0967">Endosome</keyword>
<feature type="coiled-coil region" evidence="11">
    <location>
        <begin position="1018"/>
        <end position="1066"/>
    </location>
</feature>
<evidence type="ECO:0000313" key="16">
    <source>
        <dbReference type="Proteomes" id="UP001176940"/>
    </source>
</evidence>
<feature type="domain" description="Rabaptin coiled-coil" evidence="13">
    <location>
        <begin position="598"/>
        <end position="891"/>
    </location>
</feature>
<feature type="compositionally biased region" description="Low complexity" evidence="12">
    <location>
        <begin position="76"/>
        <end position="94"/>
    </location>
</feature>
<protein>
    <submittedName>
        <fullName evidence="15">Uncharacterized protein</fullName>
    </submittedName>
</protein>
<feature type="domain" description="Rabaptin GTPase-Rab5 binding" evidence="14">
    <location>
        <begin position="1015"/>
        <end position="1081"/>
    </location>
</feature>
<dbReference type="EMBL" id="CAUEEQ010024617">
    <property type="protein sequence ID" value="CAJ0945981.1"/>
    <property type="molecule type" value="Genomic_DNA"/>
</dbReference>
<evidence type="ECO:0000256" key="12">
    <source>
        <dbReference type="SAM" id="MobiDB-lite"/>
    </source>
</evidence>
<feature type="compositionally biased region" description="Polar residues" evidence="12">
    <location>
        <begin position="532"/>
        <end position="542"/>
    </location>
</feature>
<keyword evidence="6" id="KW-0597">Phosphoprotein</keyword>
<keyword evidence="16" id="KW-1185">Reference proteome</keyword>
<dbReference type="SUPFAM" id="SSF103652">
    <property type="entry name" value="G protein-binding domain"/>
    <property type="match status" value="1"/>
</dbReference>
<sequence length="1088" mass="123483">MPVSETAASPPEWVVSLTQSMASLTKAVESLQAPVGDVHPSASGRFSDSHDPPACRGRTPSRQTRGKRTHTASPDPSGASVNSVSRSPSPVEVSGHGSDVDSEGSFDLEAPDYQGSVDSLIEAVNQSLGVEDEVTLPSGHKVSFKRFKQPHKVFSSHPEFEDLVQRHMERPDKRFLGQKALGTRRVSELAALSCQSPFLQFHQDKTDVLFVLPVGHKKGFAASRSTLARWIRATIQEAYRIKGAAILAGIRAHSTRAVGASWALRHQASAEQETMGKCRNAAQNADDMQKRVEELERTNAENLQIKAQLEQEFNQKRAKFKELYLAKEEDLKRQHAAVQASQEEIAQLNLQLSQAQAEMENIKAIATVSENTKQEAIDEVKKQWQEEVASLQAIMKETLREYELQFHRRLEQERGQWGQYRESVEREIAELRRRLSEGHQEENLENDMKKAQEDAEKLRSVVMPMEKEIGALKEKLLESEEKIKELEASKRPASFRQPSFLRISPSRTFGDVAGDVAACDWPRERSHGRPRGQSQAATSRQGPRSADSKEEGCRLVPGRVRGFKRSPTSWPTPHWGRVGFHETRPCQKSATFEQFRPMKELNHYLEAEKSCRTDLEMYVAVLNTQKSVLQEDAEKLRKELHEVCHLLEQERQQHNQLKHTWQKANDQFLESQRLMMQDMKRMEAVLTTEQLRQVEEKKKKDQFFLIFRRKMSKEIVNEKKEYKWRKRRQKRLELRLTMKCFQTFTDKRFLCLISQNSVKDGLGLMNSSHGSIHSLDADLALHEGEDFGKQEDLFKDGLRRAQSTDSLGTSGPLQAKTLGYNNKAKSAGNLDESDFGPLVGADSVSENFDTSPLGSLHMPSGFMLTKDQEKAIKAMTPEQEETASLLSSVTQIMESAYVPPSGYRLVSETEWNLLQKETCIDDAFATDCHTSHPSSDGCIVLLWTVGSKKRYMYRFLLLTDRFFRPRMRGRNSAPPPPRTLQWGSGCAGEMHPLPPLCNALNASVQTAGNKLGRRCDMCSNYEKQLQGIQTQEAETRDQVKKLQLMLRQANDQFEKTLKDKQELEDYMKQNTEETTNQVSARSVCHKSR</sequence>
<feature type="compositionally biased region" description="Acidic residues" evidence="12">
    <location>
        <begin position="100"/>
        <end position="110"/>
    </location>
</feature>
<feature type="region of interest" description="Disordered" evidence="12">
    <location>
        <begin position="33"/>
        <end position="112"/>
    </location>
</feature>
<keyword evidence="9" id="KW-0653">Protein transport</keyword>
<evidence type="ECO:0000256" key="8">
    <source>
        <dbReference type="ARBA" id="ARBA00022753"/>
    </source>
</evidence>
<organism evidence="15 16">
    <name type="scientific">Ranitomeya imitator</name>
    <name type="common">mimic poison frog</name>
    <dbReference type="NCBI Taxonomy" id="111125"/>
    <lineage>
        <taxon>Eukaryota</taxon>
        <taxon>Metazoa</taxon>
        <taxon>Chordata</taxon>
        <taxon>Craniata</taxon>
        <taxon>Vertebrata</taxon>
        <taxon>Euteleostomi</taxon>
        <taxon>Amphibia</taxon>
        <taxon>Batrachia</taxon>
        <taxon>Anura</taxon>
        <taxon>Neobatrachia</taxon>
        <taxon>Hyloidea</taxon>
        <taxon>Dendrobatidae</taxon>
        <taxon>Dendrobatinae</taxon>
        <taxon>Ranitomeya</taxon>
    </lineage>
</organism>
<evidence type="ECO:0000256" key="3">
    <source>
        <dbReference type="ARBA" id="ARBA00006603"/>
    </source>
</evidence>
<keyword evidence="5" id="KW-0963">Cytoplasm</keyword>